<feature type="region of interest" description="Disordered" evidence="1">
    <location>
        <begin position="67"/>
        <end position="91"/>
    </location>
</feature>
<proteinExistence type="predicted"/>
<evidence type="ECO:0000313" key="2">
    <source>
        <dbReference type="EMBL" id="KAJ1212368.1"/>
    </source>
</evidence>
<name>A0AAV7WG98_PLEWA</name>
<gene>
    <name evidence="2" type="ORF">NDU88_000032</name>
</gene>
<keyword evidence="3" id="KW-1185">Reference proteome</keyword>
<protein>
    <submittedName>
        <fullName evidence="2">Uncharacterized protein</fullName>
    </submittedName>
</protein>
<feature type="region of interest" description="Disordered" evidence="1">
    <location>
        <begin position="113"/>
        <end position="134"/>
    </location>
</feature>
<evidence type="ECO:0000256" key="1">
    <source>
        <dbReference type="SAM" id="MobiDB-lite"/>
    </source>
</evidence>
<organism evidence="2 3">
    <name type="scientific">Pleurodeles waltl</name>
    <name type="common">Iberian ribbed newt</name>
    <dbReference type="NCBI Taxonomy" id="8319"/>
    <lineage>
        <taxon>Eukaryota</taxon>
        <taxon>Metazoa</taxon>
        <taxon>Chordata</taxon>
        <taxon>Craniata</taxon>
        <taxon>Vertebrata</taxon>
        <taxon>Euteleostomi</taxon>
        <taxon>Amphibia</taxon>
        <taxon>Batrachia</taxon>
        <taxon>Caudata</taxon>
        <taxon>Salamandroidea</taxon>
        <taxon>Salamandridae</taxon>
        <taxon>Pleurodelinae</taxon>
        <taxon>Pleurodeles</taxon>
    </lineage>
</organism>
<accession>A0AAV7WG98</accession>
<sequence>MQRPPVEDALEPDLLNVEKEEHRVSSGVPRHQLSLEVIDASVADATKTGYQRATPMIVNKVEAETHCKPNKMPRPKAEHHSCKTLVSSPVHKKHPRTVAQWWTALRKGIGAETGSDNGYNPHWPSNPKKPSSAEGLNTLRCRQHRLCLHLLSR</sequence>
<dbReference type="AlphaFoldDB" id="A0AAV7WG98"/>
<dbReference type="EMBL" id="JANPWB010000001">
    <property type="protein sequence ID" value="KAJ1212368.1"/>
    <property type="molecule type" value="Genomic_DNA"/>
</dbReference>
<reference evidence="2" key="1">
    <citation type="journal article" date="2022" name="bioRxiv">
        <title>Sequencing and chromosome-scale assembly of the giantPleurodeles waltlgenome.</title>
        <authorList>
            <person name="Brown T."/>
            <person name="Elewa A."/>
            <person name="Iarovenko S."/>
            <person name="Subramanian E."/>
            <person name="Araus A.J."/>
            <person name="Petzold A."/>
            <person name="Susuki M."/>
            <person name="Suzuki K.-i.T."/>
            <person name="Hayashi T."/>
            <person name="Toyoda A."/>
            <person name="Oliveira C."/>
            <person name="Osipova E."/>
            <person name="Leigh N.D."/>
            <person name="Simon A."/>
            <person name="Yun M.H."/>
        </authorList>
    </citation>
    <scope>NUCLEOTIDE SEQUENCE</scope>
    <source>
        <strain evidence="2">20211129_DDA</strain>
        <tissue evidence="2">Liver</tissue>
    </source>
</reference>
<evidence type="ECO:0000313" key="3">
    <source>
        <dbReference type="Proteomes" id="UP001066276"/>
    </source>
</evidence>
<comment type="caution">
    <text evidence="2">The sequence shown here is derived from an EMBL/GenBank/DDBJ whole genome shotgun (WGS) entry which is preliminary data.</text>
</comment>
<dbReference type="Proteomes" id="UP001066276">
    <property type="component" value="Chromosome 1_1"/>
</dbReference>